<keyword evidence="3 5" id="KW-0804">Transcription</keyword>
<evidence type="ECO:0000256" key="4">
    <source>
        <dbReference type="ARBA" id="ARBA00023242"/>
    </source>
</evidence>
<evidence type="ECO:0000259" key="7">
    <source>
        <dbReference type="PROSITE" id="PS51742"/>
    </source>
</evidence>
<proteinExistence type="predicted"/>
<comment type="subcellular location">
    <subcellularLocation>
        <location evidence="5">Nucleus</location>
    </subcellularLocation>
</comment>
<evidence type="ECO:0000256" key="5">
    <source>
        <dbReference type="RuleBase" id="RU367031"/>
    </source>
</evidence>
<reference evidence="9" key="1">
    <citation type="submission" date="2013-09" db="EMBL/GenBank/DDBJ databases">
        <title>Corchorus olitorius genome sequencing.</title>
        <authorList>
            <person name="Alam M."/>
            <person name="Haque M.S."/>
            <person name="Islam M.S."/>
            <person name="Emdad E.M."/>
            <person name="Islam M.M."/>
            <person name="Ahmed B."/>
            <person name="Halim A."/>
            <person name="Hossen Q.M.M."/>
            <person name="Hossain M.Z."/>
            <person name="Ahmed R."/>
            <person name="Khan M.M."/>
            <person name="Islam R."/>
            <person name="Rashid M.M."/>
            <person name="Khan S.A."/>
            <person name="Rahman M.S."/>
            <person name="Alam M."/>
            <person name="Yahiya A.S."/>
            <person name="Khan M.S."/>
            <person name="Azam M.S."/>
            <person name="Haque T."/>
            <person name="Lashkar M.Z.H."/>
            <person name="Akhand A.I."/>
            <person name="Morshed G."/>
            <person name="Roy S."/>
            <person name="Uddin K.S."/>
            <person name="Rabeya T."/>
            <person name="Hossain A.S."/>
            <person name="Chowdhury A."/>
            <person name="Snigdha A.R."/>
            <person name="Mortoza M.S."/>
            <person name="Matin S.A."/>
            <person name="Hoque S.M.E."/>
            <person name="Islam M.K."/>
            <person name="Roy D.K."/>
            <person name="Haider R."/>
            <person name="Moosa M.M."/>
            <person name="Elias S.M."/>
            <person name="Hasan A.M."/>
            <person name="Jahan S."/>
            <person name="Shafiuddin M."/>
            <person name="Mahmood N."/>
            <person name="Shommy N.S."/>
        </authorList>
    </citation>
    <scope>NUCLEOTIDE SEQUENCE [LARGE SCALE GENOMIC DNA]</scope>
    <source>
        <strain evidence="9">cv. O-4</strain>
    </source>
</reference>
<evidence type="ECO:0000256" key="6">
    <source>
        <dbReference type="SAM" id="MobiDB-lite"/>
    </source>
</evidence>
<dbReference type="Proteomes" id="UP000187203">
    <property type="component" value="Unassembled WGS sequence"/>
</dbReference>
<feature type="region of interest" description="Disordered" evidence="6">
    <location>
        <begin position="201"/>
        <end position="226"/>
    </location>
</feature>
<comment type="function">
    <text evidence="5">Transcription factor that specifically binds AT-rich DNA sequences related to the nuclear matrix attachment regions (MARs).</text>
</comment>
<keyword evidence="2 5" id="KW-0238">DNA-binding</keyword>
<dbReference type="InterPro" id="IPR039605">
    <property type="entry name" value="AHL"/>
</dbReference>
<dbReference type="EMBL" id="AWUE01001413">
    <property type="protein sequence ID" value="OMP14187.1"/>
    <property type="molecule type" value="Genomic_DNA"/>
</dbReference>
<comment type="caution">
    <text evidence="8">The sequence shown here is derived from an EMBL/GenBank/DDBJ whole genome shotgun (WGS) entry which is preliminary data.</text>
</comment>
<organism evidence="8 9">
    <name type="scientific">Corchorus olitorius</name>
    <dbReference type="NCBI Taxonomy" id="93759"/>
    <lineage>
        <taxon>Eukaryota</taxon>
        <taxon>Viridiplantae</taxon>
        <taxon>Streptophyta</taxon>
        <taxon>Embryophyta</taxon>
        <taxon>Tracheophyta</taxon>
        <taxon>Spermatophyta</taxon>
        <taxon>Magnoliopsida</taxon>
        <taxon>eudicotyledons</taxon>
        <taxon>Gunneridae</taxon>
        <taxon>Pentapetalae</taxon>
        <taxon>rosids</taxon>
        <taxon>malvids</taxon>
        <taxon>Malvales</taxon>
        <taxon>Malvaceae</taxon>
        <taxon>Grewioideae</taxon>
        <taxon>Apeibeae</taxon>
        <taxon>Corchorus</taxon>
    </lineage>
</organism>
<dbReference type="GO" id="GO:0005634">
    <property type="term" value="C:nucleus"/>
    <property type="evidence" value="ECO:0007669"/>
    <property type="project" value="UniProtKB-SubCell"/>
</dbReference>
<evidence type="ECO:0000256" key="1">
    <source>
        <dbReference type="ARBA" id="ARBA00023015"/>
    </source>
</evidence>
<dbReference type="SUPFAM" id="SSF117856">
    <property type="entry name" value="AF0104/ALDC/Ptd012-like"/>
    <property type="match status" value="1"/>
</dbReference>
<accession>A0A1R3L4E0</accession>
<evidence type="ECO:0000256" key="2">
    <source>
        <dbReference type="ARBA" id="ARBA00023125"/>
    </source>
</evidence>
<keyword evidence="4 5" id="KW-0539">Nucleus</keyword>
<protein>
    <recommendedName>
        <fullName evidence="5">AT-hook motif nuclear-localized protein</fullName>
    </recommendedName>
</protein>
<dbReference type="InterPro" id="IPR005175">
    <property type="entry name" value="PPC_dom"/>
</dbReference>
<dbReference type="AlphaFoldDB" id="A0A1R3L4E0"/>
<feature type="compositionally biased region" description="Basic and acidic residues" evidence="6">
    <location>
        <begin position="1"/>
        <end position="14"/>
    </location>
</feature>
<dbReference type="PANTHER" id="PTHR31500">
    <property type="entry name" value="AT-HOOK MOTIF NUCLEAR-LOCALIZED PROTEIN 9"/>
    <property type="match status" value="1"/>
</dbReference>
<dbReference type="Pfam" id="PF03479">
    <property type="entry name" value="PCC"/>
    <property type="match status" value="1"/>
</dbReference>
<comment type="domain">
    <text evidence="5">The PPC domain mediates interactions between AHL proteins.</text>
</comment>
<evidence type="ECO:0000313" key="8">
    <source>
        <dbReference type="EMBL" id="OMP14187.1"/>
    </source>
</evidence>
<feature type="compositionally biased region" description="Polar residues" evidence="6">
    <location>
        <begin position="213"/>
        <end position="226"/>
    </location>
</feature>
<gene>
    <name evidence="8" type="ORF">COLO4_00206</name>
</gene>
<feature type="compositionally biased region" description="Basic and acidic residues" evidence="6">
    <location>
        <begin position="24"/>
        <end position="35"/>
    </location>
</feature>
<dbReference type="STRING" id="93759.A0A1R3L4E0"/>
<evidence type="ECO:0000256" key="3">
    <source>
        <dbReference type="ARBA" id="ARBA00023163"/>
    </source>
</evidence>
<name>A0A1R3L4E0_9ROSI</name>
<evidence type="ECO:0000313" key="9">
    <source>
        <dbReference type="Proteomes" id="UP000187203"/>
    </source>
</evidence>
<feature type="region of interest" description="Disordered" evidence="6">
    <location>
        <begin position="1"/>
        <end position="47"/>
    </location>
</feature>
<dbReference type="PANTHER" id="PTHR31500:SF51">
    <property type="entry name" value="AT-HOOK MOTIF NUCLEAR-LOCALIZED PROTEIN 8"/>
    <property type="match status" value="1"/>
</dbReference>
<dbReference type="GO" id="GO:0003680">
    <property type="term" value="F:minor groove of adenine-thymine-rich DNA binding"/>
    <property type="evidence" value="ECO:0007669"/>
    <property type="project" value="UniProtKB-UniRule"/>
</dbReference>
<feature type="domain" description="PPC" evidence="7">
    <location>
        <begin position="80"/>
        <end position="220"/>
    </location>
</feature>
<dbReference type="PROSITE" id="PS51742">
    <property type="entry name" value="PPC"/>
    <property type="match status" value="1"/>
</dbReference>
<keyword evidence="1 5" id="KW-0805">Transcription regulation</keyword>
<dbReference type="OrthoDB" id="952483at2759"/>
<feature type="compositionally biased region" description="Basic residues" evidence="6">
    <location>
        <begin position="36"/>
        <end position="45"/>
    </location>
</feature>
<sequence length="226" mass="24651">MEEEGKIFMEEEGSKLSAPFSVDGRGREGEKEKLIPRRRKRKGTPRKLVLPDLSSISESSNQRPDEYFSKQEGLHQNIIGGNFVAQMFIVKAGEDIIVKILLHCGSCCYNSSNSCNAYIVSAVGSVARASIRQGANVLTYEGLYGIVSLTGNVRVCSTHGDSYQVMVSLADRNHTVFGGYAANLVAATNIQIVLLMEFTDPPSGETSEDPASKTKSPKQQETNIKI</sequence>
<keyword evidence="9" id="KW-1185">Reference proteome</keyword>
<dbReference type="Gene3D" id="3.30.1330.80">
    <property type="entry name" value="Hypothetical protein, similar to alpha- acetolactate decarboxylase, domain 2"/>
    <property type="match status" value="1"/>
</dbReference>
<dbReference type="CDD" id="cd11378">
    <property type="entry name" value="DUF296"/>
    <property type="match status" value="1"/>
</dbReference>